<dbReference type="Pfam" id="PF06725">
    <property type="entry name" value="3D"/>
    <property type="match status" value="1"/>
</dbReference>
<organism evidence="5 6">
    <name type="scientific">Lentibacillus populi</name>
    <dbReference type="NCBI Taxonomy" id="1827502"/>
    <lineage>
        <taxon>Bacteria</taxon>
        <taxon>Bacillati</taxon>
        <taxon>Bacillota</taxon>
        <taxon>Bacilli</taxon>
        <taxon>Bacillales</taxon>
        <taxon>Bacillaceae</taxon>
        <taxon>Lentibacillus</taxon>
    </lineage>
</organism>
<proteinExistence type="predicted"/>
<evidence type="ECO:0000259" key="4">
    <source>
        <dbReference type="PROSITE" id="PS51782"/>
    </source>
</evidence>
<feature type="region of interest" description="Disordered" evidence="2">
    <location>
        <begin position="119"/>
        <end position="167"/>
    </location>
</feature>
<feature type="chain" id="PRO_5040808958" evidence="3">
    <location>
        <begin position="24"/>
        <end position="262"/>
    </location>
</feature>
<evidence type="ECO:0000256" key="2">
    <source>
        <dbReference type="SAM" id="MobiDB-lite"/>
    </source>
</evidence>
<dbReference type="AlphaFoldDB" id="A0A9W5TVH2"/>
<gene>
    <name evidence="5" type="primary">yocH</name>
    <name evidence="5" type="ORF">GCM10011409_09510</name>
</gene>
<dbReference type="PANTHER" id="PTHR39160:SF6">
    <property type="entry name" value="CELL WALL-BINDING PROTEIN YOCH"/>
    <property type="match status" value="1"/>
</dbReference>
<reference evidence="5" key="1">
    <citation type="journal article" date="2014" name="Int. J. Syst. Evol. Microbiol.">
        <title>Complete genome sequence of Corynebacterium casei LMG S-19264T (=DSM 44701T), isolated from a smear-ripened cheese.</title>
        <authorList>
            <consortium name="US DOE Joint Genome Institute (JGI-PGF)"/>
            <person name="Walter F."/>
            <person name="Albersmeier A."/>
            <person name="Kalinowski J."/>
            <person name="Ruckert C."/>
        </authorList>
    </citation>
    <scope>NUCLEOTIDE SEQUENCE</scope>
    <source>
        <strain evidence="5">CGMCC 1.15454</strain>
    </source>
</reference>
<evidence type="ECO:0000313" key="6">
    <source>
        <dbReference type="Proteomes" id="UP000621492"/>
    </source>
</evidence>
<keyword evidence="1 3" id="KW-0732">Signal</keyword>
<sequence>MKKLVSLCIVLITLGISAMSVSAAEYEVHKGDTLWDIASSHDTTVDELMDINGLKSSLIFPKQVLKLNKAYYTVQKGDTLSEISQAYGDKVTVSDLKSWNDLPSDLIIVGQQLIVNGSETQPESKRVEKTANTDARTQKSESVAESKEVSKPDVEEKTEEPQTKAEGRTLSVEATAYTAYCTGCSGISATGVNLRENPNAKIIAVDPDVIPLGSKVYVEGYGYAVAADTGGEIIGNTIDVHLPTKEQAYSWGRRTVDVTIVD</sequence>
<dbReference type="InterPro" id="IPR036779">
    <property type="entry name" value="LysM_dom_sf"/>
</dbReference>
<protein>
    <submittedName>
        <fullName evidence="5">Cell wall-binding protein YocH</fullName>
    </submittedName>
</protein>
<dbReference type="RefSeq" id="WP_102415131.1">
    <property type="nucleotide sequence ID" value="NZ_BMJD01000004.1"/>
</dbReference>
<dbReference type="SUPFAM" id="SSF50685">
    <property type="entry name" value="Barwin-like endoglucanases"/>
    <property type="match status" value="1"/>
</dbReference>
<evidence type="ECO:0000256" key="3">
    <source>
        <dbReference type="SAM" id="SignalP"/>
    </source>
</evidence>
<dbReference type="InterPro" id="IPR010611">
    <property type="entry name" value="3D_dom"/>
</dbReference>
<name>A0A9W5TVH2_9BACI</name>
<dbReference type="PROSITE" id="PS51782">
    <property type="entry name" value="LYSM"/>
    <property type="match status" value="2"/>
</dbReference>
<feature type="signal peptide" evidence="3">
    <location>
        <begin position="1"/>
        <end position="23"/>
    </location>
</feature>
<reference evidence="5" key="2">
    <citation type="submission" date="2020-09" db="EMBL/GenBank/DDBJ databases">
        <authorList>
            <person name="Sun Q."/>
            <person name="Zhou Y."/>
        </authorList>
    </citation>
    <scope>NUCLEOTIDE SEQUENCE</scope>
    <source>
        <strain evidence="5">CGMCC 1.15454</strain>
    </source>
</reference>
<dbReference type="Proteomes" id="UP000621492">
    <property type="component" value="Unassembled WGS sequence"/>
</dbReference>
<keyword evidence="6" id="KW-1185">Reference proteome</keyword>
<dbReference type="PANTHER" id="PTHR39160">
    <property type="entry name" value="CELL WALL-BINDING PROTEIN YOCH"/>
    <property type="match status" value="1"/>
</dbReference>
<accession>A0A9W5TVH2</accession>
<dbReference type="InterPro" id="IPR051933">
    <property type="entry name" value="Resuscitation_pf_RpfB"/>
</dbReference>
<feature type="domain" description="LysM" evidence="4">
    <location>
        <begin position="70"/>
        <end position="115"/>
    </location>
</feature>
<comment type="caution">
    <text evidence="5">The sequence shown here is derived from an EMBL/GenBank/DDBJ whole genome shotgun (WGS) entry which is preliminary data.</text>
</comment>
<dbReference type="GO" id="GO:0009254">
    <property type="term" value="P:peptidoglycan turnover"/>
    <property type="evidence" value="ECO:0007669"/>
    <property type="project" value="InterPro"/>
</dbReference>
<dbReference type="CDD" id="cd22786">
    <property type="entry name" value="DPBB_YuiC-like"/>
    <property type="match status" value="1"/>
</dbReference>
<dbReference type="EMBL" id="BMJD01000004">
    <property type="protein sequence ID" value="GGB34170.1"/>
    <property type="molecule type" value="Genomic_DNA"/>
</dbReference>
<dbReference type="CDD" id="cd00118">
    <property type="entry name" value="LysM"/>
    <property type="match status" value="2"/>
</dbReference>
<feature type="domain" description="LysM" evidence="4">
    <location>
        <begin position="24"/>
        <end position="67"/>
    </location>
</feature>
<feature type="compositionally biased region" description="Basic and acidic residues" evidence="2">
    <location>
        <begin position="122"/>
        <end position="167"/>
    </location>
</feature>
<dbReference type="InterPro" id="IPR018392">
    <property type="entry name" value="LysM"/>
</dbReference>
<dbReference type="Gene3D" id="3.10.350.10">
    <property type="entry name" value="LysM domain"/>
    <property type="match status" value="2"/>
</dbReference>
<dbReference type="Gene3D" id="2.40.40.10">
    <property type="entry name" value="RlpA-like domain"/>
    <property type="match status" value="1"/>
</dbReference>
<dbReference type="InterPro" id="IPR036908">
    <property type="entry name" value="RlpA-like_sf"/>
</dbReference>
<dbReference type="SUPFAM" id="SSF54106">
    <property type="entry name" value="LysM domain"/>
    <property type="match status" value="2"/>
</dbReference>
<dbReference type="GO" id="GO:0019867">
    <property type="term" value="C:outer membrane"/>
    <property type="evidence" value="ECO:0007669"/>
    <property type="project" value="InterPro"/>
</dbReference>
<evidence type="ECO:0000313" key="5">
    <source>
        <dbReference type="EMBL" id="GGB34170.1"/>
    </source>
</evidence>
<dbReference type="SMART" id="SM00257">
    <property type="entry name" value="LysM"/>
    <property type="match status" value="2"/>
</dbReference>
<dbReference type="Pfam" id="PF01476">
    <property type="entry name" value="LysM"/>
    <property type="match status" value="2"/>
</dbReference>
<dbReference type="GO" id="GO:0004553">
    <property type="term" value="F:hydrolase activity, hydrolyzing O-glycosyl compounds"/>
    <property type="evidence" value="ECO:0007669"/>
    <property type="project" value="InterPro"/>
</dbReference>
<evidence type="ECO:0000256" key="1">
    <source>
        <dbReference type="ARBA" id="ARBA00022729"/>
    </source>
</evidence>